<dbReference type="AlphaFoldDB" id="A0A6N8JEW9"/>
<name>A0A6N8JEW9_9BACT</name>
<comment type="caution">
    <text evidence="1">The sequence shown here is derived from an EMBL/GenBank/DDBJ whole genome shotgun (WGS) entry which is preliminary data.</text>
</comment>
<dbReference type="Gene3D" id="3.40.50.12370">
    <property type="match status" value="1"/>
</dbReference>
<evidence type="ECO:0000313" key="1">
    <source>
        <dbReference type="EMBL" id="MVT43031.1"/>
    </source>
</evidence>
<evidence type="ECO:0000313" key="2">
    <source>
        <dbReference type="Proteomes" id="UP000468388"/>
    </source>
</evidence>
<dbReference type="OrthoDB" id="659195at2"/>
<dbReference type="SUPFAM" id="SSF52402">
    <property type="entry name" value="Adenine nucleotide alpha hydrolases-like"/>
    <property type="match status" value="2"/>
</dbReference>
<protein>
    <recommendedName>
        <fullName evidence="3">Universal stress protein</fullName>
    </recommendedName>
</protein>
<keyword evidence="2" id="KW-1185">Reference proteome</keyword>
<dbReference type="RefSeq" id="WP_157301640.1">
    <property type="nucleotide sequence ID" value="NZ_BAAAZB010000004.1"/>
</dbReference>
<organism evidence="1 2">
    <name type="scientific">Chitinophaga oryziterrae</name>
    <dbReference type="NCBI Taxonomy" id="1031224"/>
    <lineage>
        <taxon>Bacteria</taxon>
        <taxon>Pseudomonadati</taxon>
        <taxon>Bacteroidota</taxon>
        <taxon>Chitinophagia</taxon>
        <taxon>Chitinophagales</taxon>
        <taxon>Chitinophagaceae</taxon>
        <taxon>Chitinophaga</taxon>
    </lineage>
</organism>
<accession>A0A6N8JEW9</accession>
<gene>
    <name evidence="1" type="ORF">GO495_20710</name>
</gene>
<dbReference type="Proteomes" id="UP000468388">
    <property type="component" value="Unassembled WGS sequence"/>
</dbReference>
<reference evidence="1 2" key="1">
    <citation type="submission" date="2019-12" db="EMBL/GenBank/DDBJ databases">
        <title>The draft genomic sequence of strain Chitinophaga oryziterrae JCM 16595.</title>
        <authorList>
            <person name="Zhang X."/>
        </authorList>
    </citation>
    <scope>NUCLEOTIDE SEQUENCE [LARGE SCALE GENOMIC DNA]</scope>
    <source>
        <strain evidence="1 2">JCM 16595</strain>
    </source>
</reference>
<evidence type="ECO:0008006" key="3">
    <source>
        <dbReference type="Google" id="ProtNLM"/>
    </source>
</evidence>
<proteinExistence type="predicted"/>
<sequence>MKKILLSFDGNHFSPAAFEFARNMNTYEPILLTGVFLPPADFTGSESYAYVGNAAYLIPLVENKDPKLIQESIDKFEEQCLQNGIEFRVHQDSSAYALQELKRESRFADLMIIGSEKFYENLGLETPNDYLKDALHNTECPVIVTPENVVFPESVVLAYDGSKSSVYAIRSFAALFPQLCHKKTILLYAEQKSGEGIPQEKLIREFATNHFDDIIFHEMDADPKKYLNTWLSEIDKPILVSGAYGRSGLSQTFRRSFITNVVERHSVPVFIAHS</sequence>
<dbReference type="EMBL" id="WRXO01000006">
    <property type="protein sequence ID" value="MVT43031.1"/>
    <property type="molecule type" value="Genomic_DNA"/>
</dbReference>